<feature type="compositionally biased region" description="Basic and acidic residues" evidence="1">
    <location>
        <begin position="159"/>
        <end position="182"/>
    </location>
</feature>
<organism evidence="3 4">
    <name type="scientific">Acrobeloides nanus</name>
    <dbReference type="NCBI Taxonomy" id="290746"/>
    <lineage>
        <taxon>Eukaryota</taxon>
        <taxon>Metazoa</taxon>
        <taxon>Ecdysozoa</taxon>
        <taxon>Nematoda</taxon>
        <taxon>Chromadorea</taxon>
        <taxon>Rhabditida</taxon>
        <taxon>Tylenchina</taxon>
        <taxon>Cephalobomorpha</taxon>
        <taxon>Cephaloboidea</taxon>
        <taxon>Cephalobidae</taxon>
        <taxon>Acrobeloides</taxon>
    </lineage>
</organism>
<dbReference type="AlphaFoldDB" id="A0A914DB03"/>
<name>A0A914DB03_9BILA</name>
<evidence type="ECO:0000256" key="1">
    <source>
        <dbReference type="SAM" id="MobiDB-lite"/>
    </source>
</evidence>
<keyword evidence="2" id="KW-0472">Membrane</keyword>
<proteinExistence type="predicted"/>
<keyword evidence="2" id="KW-0812">Transmembrane</keyword>
<keyword evidence="2" id="KW-1133">Transmembrane helix</keyword>
<keyword evidence="3" id="KW-1185">Reference proteome</keyword>
<evidence type="ECO:0000256" key="2">
    <source>
        <dbReference type="SAM" id="Phobius"/>
    </source>
</evidence>
<feature type="region of interest" description="Disordered" evidence="1">
    <location>
        <begin position="343"/>
        <end position="362"/>
    </location>
</feature>
<feature type="region of interest" description="Disordered" evidence="1">
    <location>
        <begin position="450"/>
        <end position="493"/>
    </location>
</feature>
<reference evidence="4" key="1">
    <citation type="submission" date="2022-11" db="UniProtKB">
        <authorList>
            <consortium name="WormBaseParasite"/>
        </authorList>
    </citation>
    <scope>IDENTIFICATION</scope>
</reference>
<accession>A0A914DB03</accession>
<dbReference type="WBParaSite" id="ACRNAN_scaffold2225.g11198.t1">
    <property type="protein sequence ID" value="ACRNAN_scaffold2225.g11198.t1"/>
    <property type="gene ID" value="ACRNAN_scaffold2225.g11198"/>
</dbReference>
<feature type="compositionally biased region" description="Polar residues" evidence="1">
    <location>
        <begin position="469"/>
        <end position="484"/>
    </location>
</feature>
<evidence type="ECO:0000313" key="4">
    <source>
        <dbReference type="WBParaSite" id="ACRNAN_scaffold2225.g11198.t1"/>
    </source>
</evidence>
<feature type="region of interest" description="Disordered" evidence="1">
    <location>
        <begin position="155"/>
        <end position="263"/>
    </location>
</feature>
<feature type="compositionally biased region" description="Basic and acidic residues" evidence="1">
    <location>
        <begin position="191"/>
        <end position="200"/>
    </location>
</feature>
<protein>
    <submittedName>
        <fullName evidence="4">Uncharacterized protein</fullName>
    </submittedName>
</protein>
<sequence length="520" mass="59738">MLEPLLRCFFIAYYFFYYLIQGKDEWKHKNGKSTPTPKPAIPTCCLEHPPPVPPKPETNNIIPSSPKPYQSSPKPYNFAGTSSWIERWFPRNGKVRRYGSKLWEYVKVVPLYLWAGIKWLFWTIVGFFAYIGRSFLSIFCGKPVEESDEFGEPKTYTYRRIEPPKDYREAERSQQEDEKEGVLEVEPTSEESEKKEKQSEQDLVPMSFYTRKQSLPRGERIESSPAPPAPPPPPGKPIRIPSSLDLATAANENEPINPEEKTVKLRAEGAIPVLPPGLMQEAKEAAERRARTVTPTSFVKIPQEVTQNVVTQLPPSNDEPDSTRYVFQTRKYSMPEYVRREVLPERSIPREPPKENQERSIPREVHLERNVQAIESVPRWQNVSPAPYLLGRPVFTPVDEVERIRDKFNRKTESRASSVAFSREPSIPAHMTSSYHADYNREKTASPIITFRDSSADRNTPSAIRPRFSASTPRPWNSQGNSDASHVKWALRRNNEDEPLSRIPLSSRSKSKFLDLLKVV</sequence>
<dbReference type="Proteomes" id="UP000887540">
    <property type="component" value="Unplaced"/>
</dbReference>
<feature type="transmembrane region" description="Helical" evidence="2">
    <location>
        <begin position="111"/>
        <end position="131"/>
    </location>
</feature>
<evidence type="ECO:0000313" key="3">
    <source>
        <dbReference type="Proteomes" id="UP000887540"/>
    </source>
</evidence>
<feature type="compositionally biased region" description="Pro residues" evidence="1">
    <location>
        <begin position="225"/>
        <end position="236"/>
    </location>
</feature>